<name>U6MTC3_9EIME</name>
<organism evidence="2 3">
    <name type="scientific">Eimeria necatrix</name>
    <dbReference type="NCBI Taxonomy" id="51315"/>
    <lineage>
        <taxon>Eukaryota</taxon>
        <taxon>Sar</taxon>
        <taxon>Alveolata</taxon>
        <taxon>Apicomplexa</taxon>
        <taxon>Conoidasida</taxon>
        <taxon>Coccidia</taxon>
        <taxon>Eucoccidiorida</taxon>
        <taxon>Eimeriorina</taxon>
        <taxon>Eimeriidae</taxon>
        <taxon>Eimeria</taxon>
    </lineage>
</organism>
<gene>
    <name evidence="2" type="ORF">ENH_00019120</name>
</gene>
<reference evidence="2" key="2">
    <citation type="submission" date="2013-10" db="EMBL/GenBank/DDBJ databases">
        <authorList>
            <person name="Aslett M."/>
        </authorList>
    </citation>
    <scope>NUCLEOTIDE SEQUENCE [LARGE SCALE GENOMIC DNA]</scope>
    <source>
        <strain evidence="2">Houghton</strain>
    </source>
</reference>
<evidence type="ECO:0000256" key="1">
    <source>
        <dbReference type="SAM" id="MobiDB-lite"/>
    </source>
</evidence>
<evidence type="ECO:0000313" key="2">
    <source>
        <dbReference type="EMBL" id="CDJ66338.1"/>
    </source>
</evidence>
<feature type="region of interest" description="Disordered" evidence="1">
    <location>
        <begin position="1"/>
        <end position="24"/>
    </location>
</feature>
<evidence type="ECO:0000313" key="3">
    <source>
        <dbReference type="Proteomes" id="UP000030754"/>
    </source>
</evidence>
<proteinExistence type="predicted"/>
<dbReference type="RefSeq" id="XP_013434806.1">
    <property type="nucleotide sequence ID" value="XM_013579352.1"/>
</dbReference>
<dbReference type="AlphaFoldDB" id="U6MTC3"/>
<accession>U6MTC3</accession>
<reference evidence="2" key="1">
    <citation type="submission" date="2013-10" db="EMBL/GenBank/DDBJ databases">
        <title>Genomic analysis of the causative agents of coccidiosis in chickens.</title>
        <authorList>
            <person name="Reid A.J."/>
            <person name="Blake D."/>
            <person name="Billington K."/>
            <person name="Browne H."/>
            <person name="Dunn M."/>
            <person name="Hung S."/>
            <person name="Kawahara F."/>
            <person name="Miranda-Saavedra D."/>
            <person name="Mourier T."/>
            <person name="Nagra H."/>
            <person name="Otto T.D."/>
            <person name="Rawlings N."/>
            <person name="Sanchez A."/>
            <person name="Sanders M."/>
            <person name="Subramaniam C."/>
            <person name="Tay Y."/>
            <person name="Dear P."/>
            <person name="Doerig C."/>
            <person name="Gruber A."/>
            <person name="Parkinson J."/>
            <person name="Shirley M."/>
            <person name="Wan K.L."/>
            <person name="Berriman M."/>
            <person name="Tomley F."/>
            <person name="Pain A."/>
        </authorList>
    </citation>
    <scope>NUCLEOTIDE SEQUENCE [LARGE SCALE GENOMIC DNA]</scope>
    <source>
        <strain evidence="2">Houghton</strain>
    </source>
</reference>
<dbReference type="EMBL" id="HG723552">
    <property type="protein sequence ID" value="CDJ66338.1"/>
    <property type="molecule type" value="Genomic_DNA"/>
</dbReference>
<dbReference type="OrthoDB" id="447173at2759"/>
<protein>
    <submittedName>
        <fullName evidence="2">Dynein heavy chain family protein, related</fullName>
    </submittedName>
</protein>
<dbReference type="Proteomes" id="UP000030754">
    <property type="component" value="Unassembled WGS sequence"/>
</dbReference>
<sequence>MSDHAASPSYSPRSPDDATSQEAIPYLERGVYSEVLNIQKSQILQASMGPPEEAWERDTVCVAPLPARTFQSTATSFRGLSEPPPFDTAPVEPKVIAAKLHAPNSAPRRVTVERRRRAYEAYSIEELLLERGINYSDPTFEAKSWLPLEPFDDTTFDDRSPQEWMALCTSADGEFLPLSAKVRSHFKMQALTSRTVLQ</sequence>
<dbReference type="GeneID" id="25472085"/>
<feature type="compositionally biased region" description="Polar residues" evidence="1">
    <location>
        <begin position="8"/>
        <end position="22"/>
    </location>
</feature>
<dbReference type="VEuPathDB" id="ToxoDB:ENH_00019120"/>
<keyword evidence="3" id="KW-1185">Reference proteome</keyword>